<name>A0A917W0S7_9ACTN</name>
<dbReference type="AlphaFoldDB" id="A0A917W0S7"/>
<evidence type="ECO:0000259" key="2">
    <source>
        <dbReference type="Pfam" id="PF08338"/>
    </source>
</evidence>
<feature type="domain" description="DUF1731" evidence="2">
    <location>
        <begin position="276"/>
        <end position="320"/>
    </location>
</feature>
<sequence>MRILIAGSSGFLGTALRVRLAEEGHEVRRLVRGGALSSSEFHWDPASGRINARALDGVEVIINLAGPPVFTRPWTRSRRELLRTARIESTLLLAETVVEQFADSGAKPLWLQASATGWYGTASTDPLQAEPYDESAPASDDFLGRLAHDWEGAAQQAADSGVKVCFLRSGMVLDRSGSTLKLIRPVFGAGLGARLGDGRQRMTLISLHDWLRAVLFLIEHGLIEHGLIEHGLTGRGPTESGVPAGPYNLTIPQPATNAEFTEALATALGRKARLAAPSLILRTALGELAEQLVADQYVVPRALLEQGFSFDGPDIAGTLRLALRRD</sequence>
<evidence type="ECO:0000259" key="1">
    <source>
        <dbReference type="Pfam" id="PF01370"/>
    </source>
</evidence>
<keyword evidence="4" id="KW-1185">Reference proteome</keyword>
<dbReference type="PANTHER" id="PTHR11092:SF0">
    <property type="entry name" value="EPIMERASE FAMILY PROTEIN SDR39U1"/>
    <property type="match status" value="1"/>
</dbReference>
<dbReference type="RefSeq" id="WP_188893348.1">
    <property type="nucleotide sequence ID" value="NZ_BMMZ01000001.1"/>
</dbReference>
<dbReference type="InterPro" id="IPR001509">
    <property type="entry name" value="Epimerase_deHydtase"/>
</dbReference>
<feature type="domain" description="NAD-dependent epimerase/dehydratase" evidence="1">
    <location>
        <begin position="3"/>
        <end position="220"/>
    </location>
</feature>
<dbReference type="PANTHER" id="PTHR11092">
    <property type="entry name" value="SUGAR NUCLEOTIDE EPIMERASE RELATED"/>
    <property type="match status" value="1"/>
</dbReference>
<reference evidence="3" key="1">
    <citation type="journal article" date="2014" name="Int. J. Syst. Evol. Microbiol.">
        <title>Complete genome sequence of Corynebacterium casei LMG S-19264T (=DSM 44701T), isolated from a smear-ripened cheese.</title>
        <authorList>
            <consortium name="US DOE Joint Genome Institute (JGI-PGF)"/>
            <person name="Walter F."/>
            <person name="Albersmeier A."/>
            <person name="Kalinowski J."/>
            <person name="Ruckert C."/>
        </authorList>
    </citation>
    <scope>NUCLEOTIDE SEQUENCE</scope>
    <source>
        <strain evidence="3">CGMCC 4.7306</strain>
    </source>
</reference>
<dbReference type="InterPro" id="IPR036291">
    <property type="entry name" value="NAD(P)-bd_dom_sf"/>
</dbReference>
<dbReference type="EMBL" id="BMMZ01000001">
    <property type="protein sequence ID" value="GGL48042.1"/>
    <property type="molecule type" value="Genomic_DNA"/>
</dbReference>
<gene>
    <name evidence="3" type="ORF">GCM10011575_02420</name>
</gene>
<organism evidence="3 4">
    <name type="scientific">Microlunatus endophyticus</name>
    <dbReference type="NCBI Taxonomy" id="1716077"/>
    <lineage>
        <taxon>Bacteria</taxon>
        <taxon>Bacillati</taxon>
        <taxon>Actinomycetota</taxon>
        <taxon>Actinomycetes</taxon>
        <taxon>Propionibacteriales</taxon>
        <taxon>Propionibacteriaceae</taxon>
        <taxon>Microlunatus</taxon>
    </lineage>
</organism>
<reference evidence="3" key="2">
    <citation type="submission" date="2020-09" db="EMBL/GenBank/DDBJ databases">
        <authorList>
            <person name="Sun Q."/>
            <person name="Zhou Y."/>
        </authorList>
    </citation>
    <scope>NUCLEOTIDE SEQUENCE</scope>
    <source>
        <strain evidence="3">CGMCC 4.7306</strain>
    </source>
</reference>
<protein>
    <submittedName>
        <fullName evidence="3">Epimerase</fullName>
    </submittedName>
</protein>
<evidence type="ECO:0000313" key="4">
    <source>
        <dbReference type="Proteomes" id="UP000613840"/>
    </source>
</evidence>
<evidence type="ECO:0000313" key="3">
    <source>
        <dbReference type="EMBL" id="GGL48042.1"/>
    </source>
</evidence>
<dbReference type="Proteomes" id="UP000613840">
    <property type="component" value="Unassembled WGS sequence"/>
</dbReference>
<dbReference type="Gene3D" id="3.40.50.720">
    <property type="entry name" value="NAD(P)-binding Rossmann-like Domain"/>
    <property type="match status" value="1"/>
</dbReference>
<proteinExistence type="predicted"/>
<dbReference type="SUPFAM" id="SSF51735">
    <property type="entry name" value="NAD(P)-binding Rossmann-fold domains"/>
    <property type="match status" value="1"/>
</dbReference>
<dbReference type="Pfam" id="PF08338">
    <property type="entry name" value="DUF1731"/>
    <property type="match status" value="1"/>
</dbReference>
<dbReference type="Pfam" id="PF01370">
    <property type="entry name" value="Epimerase"/>
    <property type="match status" value="1"/>
</dbReference>
<comment type="caution">
    <text evidence="3">The sequence shown here is derived from an EMBL/GenBank/DDBJ whole genome shotgun (WGS) entry which is preliminary data.</text>
</comment>
<accession>A0A917W0S7</accession>
<dbReference type="InterPro" id="IPR013549">
    <property type="entry name" value="DUF1731"/>
</dbReference>